<evidence type="ECO:0000313" key="4">
    <source>
        <dbReference type="WBParaSite" id="HCON_00021330-00001"/>
    </source>
</evidence>
<dbReference type="OrthoDB" id="5874911at2759"/>
<dbReference type="Proteomes" id="UP000025227">
    <property type="component" value="Unplaced"/>
</dbReference>
<evidence type="ECO:0000313" key="3">
    <source>
        <dbReference type="Proteomes" id="UP000025227"/>
    </source>
</evidence>
<dbReference type="WBParaSite" id="HCON_00021330-00001">
    <property type="protein sequence ID" value="HCON_00021330-00001"/>
    <property type="gene ID" value="HCON_00021330"/>
</dbReference>
<proteinExistence type="predicted"/>
<feature type="compositionally biased region" description="Basic and acidic residues" evidence="2">
    <location>
        <begin position="464"/>
        <end position="482"/>
    </location>
</feature>
<feature type="region of interest" description="Disordered" evidence="2">
    <location>
        <begin position="464"/>
        <end position="493"/>
    </location>
</feature>
<name>A0A7I5E618_HAECO</name>
<feature type="coiled-coil region" evidence="1">
    <location>
        <begin position="117"/>
        <end position="151"/>
    </location>
</feature>
<keyword evidence="3" id="KW-1185">Reference proteome</keyword>
<protein>
    <submittedName>
        <fullName evidence="4">CCHC-type domain-containing protein</fullName>
    </submittedName>
</protein>
<reference evidence="4" key="1">
    <citation type="submission" date="2020-12" db="UniProtKB">
        <authorList>
            <consortium name="WormBaseParasite"/>
        </authorList>
    </citation>
    <scope>IDENTIFICATION</scope>
    <source>
        <strain evidence="4">MHco3</strain>
    </source>
</reference>
<dbReference type="OMA" id="EHYLMEP"/>
<keyword evidence="1" id="KW-0175">Coiled coil</keyword>
<sequence length="493" mass="56618">MIIEPNPTAERIENDMTATLNEIRNQAAVATTVRSEWFHILCSASLREMGPAERVQLLNHFLLTVSLTKERLLRFGTRYVLMDRLYECRTQGDEELASQREQWLQIEDPQVQIKEVMAIVEKDVRRLETTMKEIKEYMAAADRELKSNRQQLEAADILTKSIQTLEDKLRTIPNKSSDDKIEILHEKLTALEMTQKPRELRKGESLAIQVDVNKGRTVVAQETAQVAERKDDPKKSLPAQAKERADRKLLEETDEQYFGRLVLETSETKQKAKDRMLLSSVEKAVERAVERQEPSEDRQNLQRKRTSSDREPIAMVCPTEPSVSHKKGRISVTIHPGVESQSKELCREIDAMESALSKYPYRKIIQWSTGIQSSIECIFCGSMGTHYSDSCPMVVEGCERLQVAMAAGRCLQCLKLHEGACTSKEDGCWYCRQLRQTPFEDIIPLYRHHRALCPVPDAKRELQERVSEKRRELVQKECERASSSRAGMSRTRP</sequence>
<feature type="region of interest" description="Disordered" evidence="2">
    <location>
        <begin position="288"/>
        <end position="310"/>
    </location>
</feature>
<evidence type="ECO:0000256" key="2">
    <source>
        <dbReference type="SAM" id="MobiDB-lite"/>
    </source>
</evidence>
<feature type="region of interest" description="Disordered" evidence="2">
    <location>
        <begin position="226"/>
        <end position="247"/>
    </location>
</feature>
<feature type="compositionally biased region" description="Basic and acidic residues" evidence="2">
    <location>
        <begin position="227"/>
        <end position="247"/>
    </location>
</feature>
<accession>A0A7I5E618</accession>
<dbReference type="AlphaFoldDB" id="A0A7I5E618"/>
<organism evidence="3 4">
    <name type="scientific">Haemonchus contortus</name>
    <name type="common">Barber pole worm</name>
    <dbReference type="NCBI Taxonomy" id="6289"/>
    <lineage>
        <taxon>Eukaryota</taxon>
        <taxon>Metazoa</taxon>
        <taxon>Ecdysozoa</taxon>
        <taxon>Nematoda</taxon>
        <taxon>Chromadorea</taxon>
        <taxon>Rhabditida</taxon>
        <taxon>Rhabditina</taxon>
        <taxon>Rhabditomorpha</taxon>
        <taxon>Strongyloidea</taxon>
        <taxon>Trichostrongylidae</taxon>
        <taxon>Haemonchus</taxon>
    </lineage>
</organism>
<evidence type="ECO:0000256" key="1">
    <source>
        <dbReference type="SAM" id="Coils"/>
    </source>
</evidence>